<accession>A0A2A2LXS3</accession>
<feature type="compositionally biased region" description="Low complexity" evidence="1">
    <location>
        <begin position="40"/>
        <end position="51"/>
    </location>
</feature>
<sequence>MLSNAHFRKHWAIRVKMVPISRVASSAAETTAPRRRLLSHPDPSSDSSDPWSVSVVASRYRGSARPMIRDKAYKGSAHTGLRTLKNDLYRSEGLKVASQFADVVPSPQKARTFEATKPVTEAEKVGVLMESAWTHSEMCRFRVIDPLAFDNDLLVVAADVDGDKKAVLAHPGSRKRRAILQEVFGSPPSGGNANSQKEEA</sequence>
<dbReference type="Proteomes" id="UP000218231">
    <property type="component" value="Unassembled WGS sequence"/>
</dbReference>
<feature type="region of interest" description="Disordered" evidence="1">
    <location>
        <begin position="25"/>
        <end position="51"/>
    </location>
</feature>
<reference evidence="2 3" key="1">
    <citation type="journal article" date="2017" name="Curr. Biol.">
        <title>Genome architecture and evolution of a unichromosomal asexual nematode.</title>
        <authorList>
            <person name="Fradin H."/>
            <person name="Zegar C."/>
            <person name="Gutwein M."/>
            <person name="Lucas J."/>
            <person name="Kovtun M."/>
            <person name="Corcoran D."/>
            <person name="Baugh L.R."/>
            <person name="Kiontke K."/>
            <person name="Gunsalus K."/>
            <person name="Fitch D.H."/>
            <person name="Piano F."/>
        </authorList>
    </citation>
    <scope>NUCLEOTIDE SEQUENCE [LARGE SCALE GENOMIC DNA]</scope>
    <source>
        <strain evidence="2">PF1309</strain>
    </source>
</reference>
<organism evidence="2 3">
    <name type="scientific">Diploscapter pachys</name>
    <dbReference type="NCBI Taxonomy" id="2018661"/>
    <lineage>
        <taxon>Eukaryota</taxon>
        <taxon>Metazoa</taxon>
        <taxon>Ecdysozoa</taxon>
        <taxon>Nematoda</taxon>
        <taxon>Chromadorea</taxon>
        <taxon>Rhabditida</taxon>
        <taxon>Rhabditina</taxon>
        <taxon>Rhabditomorpha</taxon>
        <taxon>Rhabditoidea</taxon>
        <taxon>Rhabditidae</taxon>
        <taxon>Diploscapter</taxon>
    </lineage>
</organism>
<evidence type="ECO:0000313" key="2">
    <source>
        <dbReference type="EMBL" id="PAV90785.1"/>
    </source>
</evidence>
<evidence type="ECO:0000256" key="1">
    <source>
        <dbReference type="SAM" id="MobiDB-lite"/>
    </source>
</evidence>
<comment type="caution">
    <text evidence="2">The sequence shown here is derived from an EMBL/GenBank/DDBJ whole genome shotgun (WGS) entry which is preliminary data.</text>
</comment>
<proteinExistence type="predicted"/>
<dbReference type="AlphaFoldDB" id="A0A2A2LXS3"/>
<dbReference type="EMBL" id="LIAE01006351">
    <property type="protein sequence ID" value="PAV90785.1"/>
    <property type="molecule type" value="Genomic_DNA"/>
</dbReference>
<evidence type="ECO:0000313" key="3">
    <source>
        <dbReference type="Proteomes" id="UP000218231"/>
    </source>
</evidence>
<keyword evidence="3" id="KW-1185">Reference proteome</keyword>
<gene>
    <name evidence="2" type="ORF">WR25_06237</name>
</gene>
<protein>
    <submittedName>
        <fullName evidence="2">Uncharacterized protein</fullName>
    </submittedName>
</protein>
<name>A0A2A2LXS3_9BILA</name>